<dbReference type="STRING" id="1754192.A0A1Y1VX82"/>
<gene>
    <name evidence="9" type="ORF">BCR32DRAFT_297652</name>
</gene>
<evidence type="ECO:0000313" key="9">
    <source>
        <dbReference type="EMBL" id="ORX65880.1"/>
    </source>
</evidence>
<protein>
    <recommendedName>
        <fullName evidence="2">Protein Churchill</fullName>
    </recommendedName>
</protein>
<keyword evidence="5" id="KW-0862">Zinc</keyword>
<evidence type="ECO:0000256" key="8">
    <source>
        <dbReference type="ARBA" id="ARBA00023163"/>
    </source>
</evidence>
<evidence type="ECO:0000256" key="1">
    <source>
        <dbReference type="ARBA" id="ARBA00009577"/>
    </source>
</evidence>
<reference evidence="9 10" key="1">
    <citation type="submission" date="2016-08" db="EMBL/GenBank/DDBJ databases">
        <title>A Parts List for Fungal Cellulosomes Revealed by Comparative Genomics.</title>
        <authorList>
            <consortium name="DOE Joint Genome Institute"/>
            <person name="Haitjema C.H."/>
            <person name="Gilmore S.P."/>
            <person name="Henske J.K."/>
            <person name="Solomon K.V."/>
            <person name="De Groot R."/>
            <person name="Kuo A."/>
            <person name="Mondo S.J."/>
            <person name="Salamov A.A."/>
            <person name="Labutti K."/>
            <person name="Zhao Z."/>
            <person name="Chiniquy J."/>
            <person name="Barry K."/>
            <person name="Brewer H.M."/>
            <person name="Purvine S.O."/>
            <person name="Wright A.T."/>
            <person name="Boxma B."/>
            <person name="Van Alen T."/>
            <person name="Hackstein J.H."/>
            <person name="Baker S.E."/>
            <person name="Grigoriev I.V."/>
            <person name="O'Malley M.A."/>
        </authorList>
    </citation>
    <scope>NUCLEOTIDE SEQUENCE [LARGE SCALE GENOMIC DNA]</scope>
    <source>
        <strain evidence="9 10">S4</strain>
    </source>
</reference>
<evidence type="ECO:0000256" key="5">
    <source>
        <dbReference type="ARBA" id="ARBA00022833"/>
    </source>
</evidence>
<dbReference type="GO" id="GO:0008270">
    <property type="term" value="F:zinc ion binding"/>
    <property type="evidence" value="ECO:0007669"/>
    <property type="project" value="InterPro"/>
</dbReference>
<dbReference type="AlphaFoldDB" id="A0A1Y1VX82"/>
<keyword evidence="6" id="KW-0805">Transcription regulation</keyword>
<name>A0A1Y1VX82_9FUNG</name>
<sequence>MCQECIIEVSPDRGNVTVESGFYPLNMKKCKNCNAFSTPKTTDYVNDEAEDSSSLTITYNHTCSKCNHLIACHEYTYQLNNGYHEYTMNCDLCGIGEANVSVLPVDPKKILESYS</sequence>
<dbReference type="InterPro" id="IPR009508">
    <property type="entry name" value="Transcrpt_activator_Churchill"/>
</dbReference>
<dbReference type="Pfam" id="PF06573">
    <property type="entry name" value="Churchill"/>
    <property type="match status" value="1"/>
</dbReference>
<dbReference type="EMBL" id="MCFG01000452">
    <property type="protein sequence ID" value="ORX65880.1"/>
    <property type="molecule type" value="Genomic_DNA"/>
</dbReference>
<dbReference type="InterPro" id="IPR038543">
    <property type="entry name" value="Churchill_sf"/>
</dbReference>
<organism evidence="9 10">
    <name type="scientific">Anaeromyces robustus</name>
    <dbReference type="NCBI Taxonomy" id="1754192"/>
    <lineage>
        <taxon>Eukaryota</taxon>
        <taxon>Fungi</taxon>
        <taxon>Fungi incertae sedis</taxon>
        <taxon>Chytridiomycota</taxon>
        <taxon>Chytridiomycota incertae sedis</taxon>
        <taxon>Neocallimastigomycetes</taxon>
        <taxon>Neocallimastigales</taxon>
        <taxon>Neocallimastigaceae</taxon>
        <taxon>Anaeromyces</taxon>
    </lineage>
</organism>
<dbReference type="PANTHER" id="PTHR31931:SF2">
    <property type="entry name" value="PROTEIN CHURCHILL"/>
    <property type="match status" value="1"/>
</dbReference>
<proteinExistence type="inferred from homology"/>
<keyword evidence="3" id="KW-0217">Developmental protein</keyword>
<reference evidence="9 10" key="2">
    <citation type="submission" date="2016-08" db="EMBL/GenBank/DDBJ databases">
        <title>Pervasive Adenine N6-methylation of Active Genes in Fungi.</title>
        <authorList>
            <consortium name="DOE Joint Genome Institute"/>
            <person name="Mondo S.J."/>
            <person name="Dannebaum R.O."/>
            <person name="Kuo R.C."/>
            <person name="Labutti K."/>
            <person name="Haridas S."/>
            <person name="Kuo A."/>
            <person name="Salamov A."/>
            <person name="Ahrendt S.R."/>
            <person name="Lipzen A."/>
            <person name="Sullivan W."/>
            <person name="Andreopoulos W.B."/>
            <person name="Clum A."/>
            <person name="Lindquist E."/>
            <person name="Daum C."/>
            <person name="Ramamoorthy G.K."/>
            <person name="Gryganskyi A."/>
            <person name="Culley D."/>
            <person name="Magnuson J.K."/>
            <person name="James T.Y."/>
            <person name="O'Malley M.A."/>
            <person name="Stajich J.E."/>
            <person name="Spatafora J.W."/>
            <person name="Visel A."/>
            <person name="Grigoriev I.V."/>
        </authorList>
    </citation>
    <scope>NUCLEOTIDE SEQUENCE [LARGE SCALE GENOMIC DNA]</scope>
    <source>
        <strain evidence="9 10">S4</strain>
    </source>
</reference>
<evidence type="ECO:0000256" key="4">
    <source>
        <dbReference type="ARBA" id="ARBA00022723"/>
    </source>
</evidence>
<evidence type="ECO:0000256" key="7">
    <source>
        <dbReference type="ARBA" id="ARBA00023159"/>
    </source>
</evidence>
<dbReference type="GO" id="GO:0045893">
    <property type="term" value="P:positive regulation of DNA-templated transcription"/>
    <property type="evidence" value="ECO:0007669"/>
    <property type="project" value="InterPro"/>
</dbReference>
<keyword evidence="4" id="KW-0479">Metal-binding</keyword>
<dbReference type="OrthoDB" id="5954706at2759"/>
<evidence type="ECO:0000256" key="3">
    <source>
        <dbReference type="ARBA" id="ARBA00022473"/>
    </source>
</evidence>
<comment type="caution">
    <text evidence="9">The sequence shown here is derived from an EMBL/GenBank/DDBJ whole genome shotgun (WGS) entry which is preliminary data.</text>
</comment>
<evidence type="ECO:0000256" key="2">
    <source>
        <dbReference type="ARBA" id="ARBA00021000"/>
    </source>
</evidence>
<dbReference type="Gene3D" id="2.60.40.4240">
    <property type="entry name" value="Transcription activator, Churchill"/>
    <property type="match status" value="1"/>
</dbReference>
<comment type="similarity">
    <text evidence="1">Belongs to the Churchill family.</text>
</comment>
<dbReference type="Proteomes" id="UP000193944">
    <property type="component" value="Unassembled WGS sequence"/>
</dbReference>
<evidence type="ECO:0000256" key="6">
    <source>
        <dbReference type="ARBA" id="ARBA00023015"/>
    </source>
</evidence>
<keyword evidence="10" id="KW-1185">Reference proteome</keyword>
<keyword evidence="7" id="KW-0010">Activator</keyword>
<accession>A0A1Y1VX82</accession>
<evidence type="ECO:0000313" key="10">
    <source>
        <dbReference type="Proteomes" id="UP000193944"/>
    </source>
</evidence>
<keyword evidence="8" id="KW-0804">Transcription</keyword>
<dbReference type="PANTHER" id="PTHR31931">
    <property type="entry name" value="PROTEIN CHURCHILL"/>
    <property type="match status" value="1"/>
</dbReference>